<evidence type="ECO:0000256" key="19">
    <source>
        <dbReference type="ARBA" id="ARBA00045934"/>
    </source>
</evidence>
<dbReference type="SUPFAM" id="SSF51395">
    <property type="entry name" value="FMN-linked oxidoreductases"/>
    <property type="match status" value="1"/>
</dbReference>
<dbReference type="GeneID" id="28723163"/>
<organism evidence="28 29">
    <name type="scientific">Eremothecium sinecaudum</name>
    <dbReference type="NCBI Taxonomy" id="45286"/>
    <lineage>
        <taxon>Eukaryota</taxon>
        <taxon>Fungi</taxon>
        <taxon>Dikarya</taxon>
        <taxon>Ascomycota</taxon>
        <taxon>Saccharomycotina</taxon>
        <taxon>Saccharomycetes</taxon>
        <taxon>Saccharomycetales</taxon>
        <taxon>Saccharomycetaceae</taxon>
        <taxon>Eremothecium</taxon>
    </lineage>
</organism>
<dbReference type="PANTHER" id="PTHR45846:SF1">
    <property type="entry name" value="TRNA-DIHYDROURIDINE(47) SYNTHASE [NAD(P)(+)]-LIKE"/>
    <property type="match status" value="1"/>
</dbReference>
<dbReference type="Pfam" id="PF01207">
    <property type="entry name" value="Dus"/>
    <property type="match status" value="1"/>
</dbReference>
<gene>
    <name evidence="28" type="ORF">AW171_hschr31800</name>
</gene>
<evidence type="ECO:0000256" key="16">
    <source>
        <dbReference type="ARBA" id="ARBA00023002"/>
    </source>
</evidence>
<reference evidence="28 29" key="1">
    <citation type="submission" date="2016-01" db="EMBL/GenBank/DDBJ databases">
        <title>Genome sequence of the yeast Holleya sinecauda.</title>
        <authorList>
            <person name="Dietrich F.S."/>
        </authorList>
    </citation>
    <scope>NUCLEOTIDE SEQUENCE [LARGE SCALE GENOMIC DNA]</scope>
    <source>
        <strain evidence="28 29">ATCC 58844</strain>
    </source>
</reference>
<comment type="catalytic activity">
    <reaction evidence="22">
        <text>a 5,6-dihydrouridine in mRNA + NADP(+) = a uridine in mRNA + NADPH + H(+)</text>
        <dbReference type="Rhea" id="RHEA:69855"/>
        <dbReference type="Rhea" id="RHEA-COMP:14658"/>
        <dbReference type="Rhea" id="RHEA-COMP:17789"/>
        <dbReference type="ChEBI" id="CHEBI:15378"/>
        <dbReference type="ChEBI" id="CHEBI:57783"/>
        <dbReference type="ChEBI" id="CHEBI:58349"/>
        <dbReference type="ChEBI" id="CHEBI:65315"/>
        <dbReference type="ChEBI" id="CHEBI:74443"/>
    </reaction>
    <physiologicalReaction direction="right-to-left" evidence="22">
        <dbReference type="Rhea" id="RHEA:69857"/>
    </physiologicalReaction>
</comment>
<keyword evidence="14 24" id="KW-0862">Zinc</keyword>
<comment type="subcellular location">
    <subcellularLocation>
        <location evidence="3">Cytoplasm</location>
    </subcellularLocation>
    <subcellularLocation>
        <location evidence="2">Nucleus</location>
    </subcellularLocation>
</comment>
<feature type="domain" description="C3H1-type" evidence="27">
    <location>
        <begin position="93"/>
        <end position="125"/>
    </location>
</feature>
<evidence type="ECO:0000256" key="1">
    <source>
        <dbReference type="ARBA" id="ARBA00001917"/>
    </source>
</evidence>
<comment type="cofactor">
    <cofactor evidence="1 25">
        <name>FMN</name>
        <dbReference type="ChEBI" id="CHEBI:58210"/>
    </cofactor>
</comment>
<dbReference type="PROSITE" id="PS50103">
    <property type="entry name" value="ZF_C3H1"/>
    <property type="match status" value="1"/>
</dbReference>
<keyword evidence="10 25" id="KW-0819">tRNA processing</keyword>
<keyword evidence="12" id="KW-0677">Repeat</keyword>
<dbReference type="GO" id="GO:0008270">
    <property type="term" value="F:zinc ion binding"/>
    <property type="evidence" value="ECO:0007669"/>
    <property type="project" value="UniProtKB-KW"/>
</dbReference>
<evidence type="ECO:0000256" key="5">
    <source>
        <dbReference type="ARBA" id="ARBA00022143"/>
    </source>
</evidence>
<evidence type="ECO:0000256" key="21">
    <source>
        <dbReference type="ARBA" id="ARBA00048342"/>
    </source>
</evidence>
<evidence type="ECO:0000256" key="25">
    <source>
        <dbReference type="RuleBase" id="RU291113"/>
    </source>
</evidence>
<dbReference type="EMBL" id="CP014243">
    <property type="protein sequence ID" value="AMD19936.1"/>
    <property type="molecule type" value="Genomic_DNA"/>
</dbReference>
<dbReference type="STRING" id="45286.A0A109UYL0"/>
<evidence type="ECO:0000256" key="23">
    <source>
        <dbReference type="ARBA" id="ARBA00049513"/>
    </source>
</evidence>
<dbReference type="GO" id="GO:0050660">
    <property type="term" value="F:flavin adenine dinucleotide binding"/>
    <property type="evidence" value="ECO:0007669"/>
    <property type="project" value="UniProtKB-UniRule"/>
</dbReference>
<feature type="region of interest" description="Disordered" evidence="26">
    <location>
        <begin position="43"/>
        <end position="94"/>
    </location>
</feature>
<evidence type="ECO:0000256" key="8">
    <source>
        <dbReference type="ARBA" id="ARBA00022643"/>
    </source>
</evidence>
<dbReference type="GO" id="GO:0005737">
    <property type="term" value="C:cytoplasm"/>
    <property type="evidence" value="ECO:0007669"/>
    <property type="project" value="UniProtKB-SubCell"/>
</dbReference>
<feature type="region of interest" description="Disordered" evidence="26">
    <location>
        <begin position="1"/>
        <end position="29"/>
    </location>
</feature>
<dbReference type="FunFam" id="4.10.1000.10:FF:000029">
    <property type="entry name" value="tRNA-dihydrouridine(47) synthase [NAD(P)(+)]"/>
    <property type="match status" value="1"/>
</dbReference>
<evidence type="ECO:0000256" key="24">
    <source>
        <dbReference type="PROSITE-ProRule" id="PRU00723"/>
    </source>
</evidence>
<evidence type="ECO:0000256" key="20">
    <source>
        <dbReference type="ARBA" id="ARBA00048266"/>
    </source>
</evidence>
<comment type="function">
    <text evidence="19">Catalyzes the synthesis of dihydrouridine, a modified base found in the D-loop of most tRNAs. Specifically modifies U47 in cytoplasmic tRNAs. Catalyzes the synthesis of dihydrouridine in some mRNAs, thereby affecting their translation.</text>
</comment>
<protein>
    <recommendedName>
        <fullName evidence="5 25">tRNA-dihydrouridine(47) synthase [NAD(P)(+)]</fullName>
        <ecNumber evidence="4 25">1.3.1.89</ecNumber>
    </recommendedName>
    <alternativeName>
        <fullName evidence="25">tRNA-dihydrouridine synthase 3</fullName>
    </alternativeName>
</protein>
<evidence type="ECO:0000256" key="2">
    <source>
        <dbReference type="ARBA" id="ARBA00004123"/>
    </source>
</evidence>
<feature type="compositionally biased region" description="Basic residues" evidence="26">
    <location>
        <begin position="73"/>
        <end position="84"/>
    </location>
</feature>
<dbReference type="RefSeq" id="XP_017986932.1">
    <property type="nucleotide sequence ID" value="XM_018131180.1"/>
</dbReference>
<dbReference type="InterPro" id="IPR000571">
    <property type="entry name" value="Znf_CCCH"/>
</dbReference>
<dbReference type="GO" id="GO:0005634">
    <property type="term" value="C:nucleus"/>
    <property type="evidence" value="ECO:0007669"/>
    <property type="project" value="UniProtKB-SubCell"/>
</dbReference>
<feature type="compositionally biased region" description="Basic and acidic residues" evidence="26">
    <location>
        <begin position="1"/>
        <end position="13"/>
    </location>
</feature>
<evidence type="ECO:0000256" key="4">
    <source>
        <dbReference type="ARBA" id="ARBA00012376"/>
    </source>
</evidence>
<evidence type="ECO:0000256" key="6">
    <source>
        <dbReference type="ARBA" id="ARBA00022490"/>
    </source>
</evidence>
<accession>A0A109UYL0</accession>
<evidence type="ECO:0000256" key="15">
    <source>
        <dbReference type="ARBA" id="ARBA00022857"/>
    </source>
</evidence>
<keyword evidence="13 24" id="KW-0863">Zinc-finger</keyword>
<evidence type="ECO:0000256" key="13">
    <source>
        <dbReference type="ARBA" id="ARBA00022771"/>
    </source>
</evidence>
<dbReference type="Gene3D" id="4.10.1000.10">
    <property type="entry name" value="Zinc finger, CCCH-type"/>
    <property type="match status" value="1"/>
</dbReference>
<keyword evidence="29" id="KW-1185">Reference proteome</keyword>
<keyword evidence="11 24" id="KW-0479">Metal-binding</keyword>
<evidence type="ECO:0000256" key="26">
    <source>
        <dbReference type="SAM" id="MobiDB-lite"/>
    </source>
</evidence>
<dbReference type="InterPro" id="IPR035587">
    <property type="entry name" value="DUS-like_FMN-bd"/>
</dbReference>
<keyword evidence="17 25" id="KW-0520">NAD</keyword>
<dbReference type="CDD" id="cd02801">
    <property type="entry name" value="DUS_like_FMN"/>
    <property type="match status" value="1"/>
</dbReference>
<feature type="zinc finger region" description="C3H1-type" evidence="24">
    <location>
        <begin position="93"/>
        <end position="125"/>
    </location>
</feature>
<keyword evidence="16 25" id="KW-0560">Oxidoreductase</keyword>
<evidence type="ECO:0000256" key="11">
    <source>
        <dbReference type="ARBA" id="ARBA00022723"/>
    </source>
</evidence>
<keyword evidence="7 25" id="KW-0285">Flavoprotein</keyword>
<feature type="compositionally biased region" description="Basic and acidic residues" evidence="26">
    <location>
        <begin position="85"/>
        <end position="94"/>
    </location>
</feature>
<dbReference type="OrthoDB" id="259935at2759"/>
<dbReference type="InterPro" id="IPR013785">
    <property type="entry name" value="Aldolase_TIM"/>
</dbReference>
<evidence type="ECO:0000259" key="27">
    <source>
        <dbReference type="PROSITE" id="PS50103"/>
    </source>
</evidence>
<evidence type="ECO:0000256" key="22">
    <source>
        <dbReference type="ARBA" id="ARBA00049447"/>
    </source>
</evidence>
<comment type="catalytic activity">
    <reaction evidence="23">
        <text>5,6-dihydrouridine(47) in tRNA + NADP(+) = uridine(47) in tRNA + NADPH + H(+)</text>
        <dbReference type="Rhea" id="RHEA:53360"/>
        <dbReference type="Rhea" id="RHEA-COMP:13539"/>
        <dbReference type="Rhea" id="RHEA-COMP:13540"/>
        <dbReference type="ChEBI" id="CHEBI:15378"/>
        <dbReference type="ChEBI" id="CHEBI:57783"/>
        <dbReference type="ChEBI" id="CHEBI:58349"/>
        <dbReference type="ChEBI" id="CHEBI:65315"/>
        <dbReference type="ChEBI" id="CHEBI:74443"/>
        <dbReference type="EC" id="1.3.1.89"/>
    </reaction>
    <physiologicalReaction direction="right-to-left" evidence="23">
        <dbReference type="Rhea" id="RHEA:53362"/>
    </physiologicalReaction>
</comment>
<evidence type="ECO:0000256" key="7">
    <source>
        <dbReference type="ARBA" id="ARBA00022630"/>
    </source>
</evidence>
<proteinExistence type="inferred from homology"/>
<comment type="catalytic activity">
    <reaction evidence="21">
        <text>a 5,6-dihydrouridine in mRNA + NAD(+) = a uridine in mRNA + NADH + H(+)</text>
        <dbReference type="Rhea" id="RHEA:69851"/>
        <dbReference type="Rhea" id="RHEA-COMP:14658"/>
        <dbReference type="Rhea" id="RHEA-COMP:17789"/>
        <dbReference type="ChEBI" id="CHEBI:15378"/>
        <dbReference type="ChEBI" id="CHEBI:57540"/>
        <dbReference type="ChEBI" id="CHEBI:57945"/>
        <dbReference type="ChEBI" id="CHEBI:65315"/>
        <dbReference type="ChEBI" id="CHEBI:74443"/>
    </reaction>
    <physiologicalReaction direction="right-to-left" evidence="21">
        <dbReference type="Rhea" id="RHEA:69853"/>
    </physiologicalReaction>
</comment>
<evidence type="ECO:0000256" key="3">
    <source>
        <dbReference type="ARBA" id="ARBA00004496"/>
    </source>
</evidence>
<dbReference type="GO" id="GO:0102265">
    <property type="term" value="F:tRNA-dihydrouridine47 synthase activity"/>
    <property type="evidence" value="ECO:0007669"/>
    <property type="project" value="UniProtKB-EC"/>
</dbReference>
<dbReference type="Proteomes" id="UP000243052">
    <property type="component" value="Chromosome iii"/>
</dbReference>
<evidence type="ECO:0000256" key="17">
    <source>
        <dbReference type="ARBA" id="ARBA00023027"/>
    </source>
</evidence>
<name>A0A109UYL0_9SACH</name>
<evidence type="ECO:0000313" key="28">
    <source>
        <dbReference type="EMBL" id="AMD19936.1"/>
    </source>
</evidence>
<dbReference type="EC" id="1.3.1.89" evidence="4 25"/>
<dbReference type="PANTHER" id="PTHR45846">
    <property type="entry name" value="TRNA-DIHYDROURIDINE(47) SYNTHASE [NAD(P)(+)]-LIKE"/>
    <property type="match status" value="1"/>
</dbReference>
<dbReference type="GO" id="GO:0006397">
    <property type="term" value="P:mRNA processing"/>
    <property type="evidence" value="ECO:0007669"/>
    <property type="project" value="UniProtKB-KW"/>
</dbReference>
<sequence>MSETELRLKHGLEGEGEEVSAKRTNRTKGVAHVKAEFVVSGTGYNANVGGVEDDEEVAPSRLEGEQRNGGAGTRKKKGKQKGQNKNRDNRQAKEEKQLCATLIQGPQEGKECVYGEKCRFIHDIREYLEHKAPEMECEQFSSCPVFESLGFCPMGFKCKYLSSHCDMEKLVLVKLPEEQRTKLWDANHEVNHISGARKLDLIKRRFPFEKSDFVLEIIDAIQQEFRDDMNGATESPGAEKDEDDSVKAPQVQQREKEVAAARQRQKDLYLKYHDTRFFAQEKKVLDLHHKKILSPLTTVGNLPYRRLMRSMGADVTYSEMALAVPLIQGTNSEWALPKAHCSELPGFGVQIACSKPWQAAKAAEALAANVGGGVSEINLNSGCPIDLLYRQGSGSALLDNPARMIRCLNAMNYVSGDIPISVKLRTGTKDNHPMAIGICKRLVMETDVAAITLHGRTRQQRYTKSADWEYVGKVANAVREYEVEREEKLKESREGKTRIQFVGNGDCNNWEDWYKHLENENIDSVMVARGALIKPWIFEEVEAKQYLDKSSSERLEMLKNYAKFAMDHWGTDEYGIAQCRRFFCEFMSFFHRYVPMGICERYPVLLNERPPNWRGRDDLETWLGSTDVNDWVKLSDLFFGKATDKFVFQPKHKSNSHTVAT</sequence>
<keyword evidence="15 25" id="KW-0521">NADP</keyword>
<dbReference type="FunFam" id="3.20.20.70:FF:000145">
    <property type="entry name" value="tRNA-dihydrouridine(47) synthase [NAD(P)(+)]"/>
    <property type="match status" value="1"/>
</dbReference>
<evidence type="ECO:0000256" key="12">
    <source>
        <dbReference type="ARBA" id="ARBA00022737"/>
    </source>
</evidence>
<evidence type="ECO:0000256" key="18">
    <source>
        <dbReference type="ARBA" id="ARBA00023242"/>
    </source>
</evidence>
<dbReference type="PROSITE" id="PS01136">
    <property type="entry name" value="UPF0034"/>
    <property type="match status" value="1"/>
</dbReference>
<evidence type="ECO:0000256" key="14">
    <source>
        <dbReference type="ARBA" id="ARBA00022833"/>
    </source>
</evidence>
<evidence type="ECO:0000256" key="10">
    <source>
        <dbReference type="ARBA" id="ARBA00022694"/>
    </source>
</evidence>
<keyword evidence="8 25" id="KW-0288">FMN</keyword>
<keyword evidence="6" id="KW-0963">Cytoplasm</keyword>
<feature type="region of interest" description="Disordered" evidence="26">
    <location>
        <begin position="229"/>
        <end position="253"/>
    </location>
</feature>
<dbReference type="AlphaFoldDB" id="A0A109UYL0"/>
<keyword evidence="18" id="KW-0539">Nucleus</keyword>
<dbReference type="InterPro" id="IPR018517">
    <property type="entry name" value="tRNA_hU_synthase_CS"/>
</dbReference>
<comment type="catalytic activity">
    <reaction evidence="20">
        <text>5,6-dihydrouridine(47) in tRNA + NAD(+) = uridine(47) in tRNA + NADH + H(+)</text>
        <dbReference type="Rhea" id="RHEA:53364"/>
        <dbReference type="Rhea" id="RHEA-COMP:13539"/>
        <dbReference type="Rhea" id="RHEA-COMP:13540"/>
        <dbReference type="ChEBI" id="CHEBI:15378"/>
        <dbReference type="ChEBI" id="CHEBI:57540"/>
        <dbReference type="ChEBI" id="CHEBI:57945"/>
        <dbReference type="ChEBI" id="CHEBI:65315"/>
        <dbReference type="ChEBI" id="CHEBI:74443"/>
        <dbReference type="EC" id="1.3.1.89"/>
    </reaction>
    <physiologicalReaction direction="right-to-left" evidence="20">
        <dbReference type="Rhea" id="RHEA:53366"/>
    </physiologicalReaction>
</comment>
<dbReference type="GO" id="GO:0003723">
    <property type="term" value="F:RNA binding"/>
    <property type="evidence" value="ECO:0007669"/>
    <property type="project" value="TreeGrafter"/>
</dbReference>
<dbReference type="GO" id="GO:0106414">
    <property type="term" value="F:mRNA dihydrouridine synthase activity"/>
    <property type="evidence" value="ECO:0007669"/>
    <property type="project" value="RHEA"/>
</dbReference>
<evidence type="ECO:0000313" key="29">
    <source>
        <dbReference type="Proteomes" id="UP000243052"/>
    </source>
</evidence>
<dbReference type="Pfam" id="PF25585">
    <property type="entry name" value="zf-CCCH_DUS3L"/>
    <property type="match status" value="1"/>
</dbReference>
<comment type="similarity">
    <text evidence="25">Belongs to the dus family. Dus3 subfamily.</text>
</comment>
<keyword evidence="9" id="KW-0507">mRNA processing</keyword>
<dbReference type="Gene3D" id="3.20.20.70">
    <property type="entry name" value="Aldolase class I"/>
    <property type="match status" value="1"/>
</dbReference>
<evidence type="ECO:0000256" key="9">
    <source>
        <dbReference type="ARBA" id="ARBA00022664"/>
    </source>
</evidence>